<evidence type="ECO:0000259" key="8">
    <source>
        <dbReference type="Pfam" id="PF08281"/>
    </source>
</evidence>
<dbReference type="Pfam" id="PF08281">
    <property type="entry name" value="Sigma70_r4_2"/>
    <property type="match status" value="1"/>
</dbReference>
<dbReference type="PANTHER" id="PTHR43133:SF8">
    <property type="entry name" value="RNA POLYMERASE SIGMA FACTOR HI_1459-RELATED"/>
    <property type="match status" value="1"/>
</dbReference>
<dbReference type="InterPro" id="IPR036388">
    <property type="entry name" value="WH-like_DNA-bd_sf"/>
</dbReference>
<dbReference type="Gene3D" id="1.10.1740.10">
    <property type="match status" value="1"/>
</dbReference>
<feature type="domain" description="RNA polymerase sigma-70 region 2" evidence="7">
    <location>
        <begin position="46"/>
        <end position="110"/>
    </location>
</feature>
<dbReference type="InterPro" id="IPR013324">
    <property type="entry name" value="RNA_pol_sigma_r3/r4-like"/>
</dbReference>
<reference evidence="9 10" key="1">
    <citation type="journal article" date="2013" name="Antonie Van Leeuwenhoek">
        <title>Dongia rigui sp. nov., isolated from freshwater of a large wetland in Korea.</title>
        <authorList>
            <person name="Baik K.S."/>
            <person name="Hwang Y.M."/>
            <person name="Choi J.S."/>
            <person name="Kwon J."/>
            <person name="Seong C.N."/>
        </authorList>
    </citation>
    <scope>NUCLEOTIDE SEQUENCE [LARGE SCALE GENOMIC DNA]</scope>
    <source>
        <strain evidence="9 10">04SU4-P</strain>
    </source>
</reference>
<evidence type="ECO:0000256" key="4">
    <source>
        <dbReference type="ARBA" id="ARBA00023125"/>
    </source>
</evidence>
<dbReference type="InterPro" id="IPR007627">
    <property type="entry name" value="RNA_pol_sigma70_r2"/>
</dbReference>
<dbReference type="Pfam" id="PF04542">
    <property type="entry name" value="Sigma70_r2"/>
    <property type="match status" value="1"/>
</dbReference>
<evidence type="ECO:0000256" key="6">
    <source>
        <dbReference type="SAM" id="MobiDB-lite"/>
    </source>
</evidence>
<evidence type="ECO:0000259" key="7">
    <source>
        <dbReference type="Pfam" id="PF04542"/>
    </source>
</evidence>
<keyword evidence="10" id="KW-1185">Reference proteome</keyword>
<dbReference type="RefSeq" id="WP_320501256.1">
    <property type="nucleotide sequence ID" value="NZ_JAXCLX010000002.1"/>
</dbReference>
<gene>
    <name evidence="9" type="ORF">SMD31_12640</name>
</gene>
<dbReference type="Proteomes" id="UP001271769">
    <property type="component" value="Unassembled WGS sequence"/>
</dbReference>
<dbReference type="EMBL" id="JAXCLX010000002">
    <property type="protein sequence ID" value="MDY0872782.1"/>
    <property type="molecule type" value="Genomic_DNA"/>
</dbReference>
<keyword evidence="2" id="KW-0805">Transcription regulation</keyword>
<evidence type="ECO:0000256" key="3">
    <source>
        <dbReference type="ARBA" id="ARBA00023082"/>
    </source>
</evidence>
<keyword evidence="4" id="KW-0238">DNA-binding</keyword>
<keyword evidence="5" id="KW-0804">Transcription</keyword>
<evidence type="ECO:0000256" key="2">
    <source>
        <dbReference type="ARBA" id="ARBA00023015"/>
    </source>
</evidence>
<dbReference type="PANTHER" id="PTHR43133">
    <property type="entry name" value="RNA POLYMERASE ECF-TYPE SIGMA FACTO"/>
    <property type="match status" value="1"/>
</dbReference>
<evidence type="ECO:0000256" key="1">
    <source>
        <dbReference type="ARBA" id="ARBA00010641"/>
    </source>
</evidence>
<dbReference type="InterPro" id="IPR039425">
    <property type="entry name" value="RNA_pol_sigma-70-like"/>
</dbReference>
<name>A0ABU5E0I0_9PROT</name>
<sequence>MVSPTRDQQPASGRPANDDGPQAGDEDDRLLQGVAEGDRSAFAKLRERHLTRVFSLALRVTGSRADAEDAAQEAFTRAWRKANSWQAGEAKFSTWLYRVTMNLCIDARRKPRAEQLDPALPLADPGPGAESQLIAAQQEARVRAAMAALPERQREAMVLCYTLGQSNAEAAATMEISVKAYESLLVRAKKDIRARLEGTET</sequence>
<feature type="region of interest" description="Disordered" evidence="6">
    <location>
        <begin position="1"/>
        <end position="29"/>
    </location>
</feature>
<dbReference type="Gene3D" id="1.10.10.10">
    <property type="entry name" value="Winged helix-like DNA-binding domain superfamily/Winged helix DNA-binding domain"/>
    <property type="match status" value="1"/>
</dbReference>
<evidence type="ECO:0000256" key="5">
    <source>
        <dbReference type="ARBA" id="ARBA00023163"/>
    </source>
</evidence>
<protein>
    <submittedName>
        <fullName evidence="9">RNA polymerase sigma factor</fullName>
    </submittedName>
</protein>
<evidence type="ECO:0000313" key="10">
    <source>
        <dbReference type="Proteomes" id="UP001271769"/>
    </source>
</evidence>
<dbReference type="InterPro" id="IPR013325">
    <property type="entry name" value="RNA_pol_sigma_r2"/>
</dbReference>
<dbReference type="NCBIfam" id="NF004113">
    <property type="entry name" value="PRK05602.1"/>
    <property type="match status" value="1"/>
</dbReference>
<dbReference type="SUPFAM" id="SSF88659">
    <property type="entry name" value="Sigma3 and sigma4 domains of RNA polymerase sigma factors"/>
    <property type="match status" value="1"/>
</dbReference>
<accession>A0ABU5E0I0</accession>
<dbReference type="InterPro" id="IPR014284">
    <property type="entry name" value="RNA_pol_sigma-70_dom"/>
</dbReference>
<dbReference type="SUPFAM" id="SSF88946">
    <property type="entry name" value="Sigma2 domain of RNA polymerase sigma factors"/>
    <property type="match status" value="1"/>
</dbReference>
<keyword evidence="3" id="KW-0731">Sigma factor</keyword>
<dbReference type="NCBIfam" id="TIGR02937">
    <property type="entry name" value="sigma70-ECF"/>
    <property type="match status" value="1"/>
</dbReference>
<organism evidence="9 10">
    <name type="scientific">Dongia rigui</name>
    <dbReference type="NCBI Taxonomy" id="940149"/>
    <lineage>
        <taxon>Bacteria</taxon>
        <taxon>Pseudomonadati</taxon>
        <taxon>Pseudomonadota</taxon>
        <taxon>Alphaproteobacteria</taxon>
        <taxon>Rhodospirillales</taxon>
        <taxon>Dongiaceae</taxon>
        <taxon>Dongia</taxon>
    </lineage>
</organism>
<proteinExistence type="inferred from homology"/>
<evidence type="ECO:0000313" key="9">
    <source>
        <dbReference type="EMBL" id="MDY0872782.1"/>
    </source>
</evidence>
<comment type="caution">
    <text evidence="9">The sequence shown here is derived from an EMBL/GenBank/DDBJ whole genome shotgun (WGS) entry which is preliminary data.</text>
</comment>
<feature type="domain" description="RNA polymerase sigma factor 70 region 4 type 2" evidence="8">
    <location>
        <begin position="141"/>
        <end position="191"/>
    </location>
</feature>
<dbReference type="InterPro" id="IPR013249">
    <property type="entry name" value="RNA_pol_sigma70_r4_t2"/>
</dbReference>
<comment type="similarity">
    <text evidence="1">Belongs to the sigma-70 factor family. ECF subfamily.</text>
</comment>
<feature type="compositionally biased region" description="Polar residues" evidence="6">
    <location>
        <begin position="1"/>
        <end position="11"/>
    </location>
</feature>